<organism evidence="2 3">
    <name type="scientific">Tectimicrobiota bacterium</name>
    <dbReference type="NCBI Taxonomy" id="2528274"/>
    <lineage>
        <taxon>Bacteria</taxon>
        <taxon>Pseudomonadati</taxon>
        <taxon>Nitrospinota/Tectimicrobiota group</taxon>
        <taxon>Candidatus Tectimicrobiota</taxon>
    </lineage>
</organism>
<evidence type="ECO:0000256" key="1">
    <source>
        <dbReference type="SAM" id="MobiDB-lite"/>
    </source>
</evidence>
<dbReference type="Pfam" id="PF02597">
    <property type="entry name" value="ThiS"/>
    <property type="match status" value="1"/>
</dbReference>
<name>A0A932LZV3_UNCTE</name>
<dbReference type="InterPro" id="IPR016155">
    <property type="entry name" value="Mopterin_synth/thiamin_S_b"/>
</dbReference>
<dbReference type="AlphaFoldDB" id="A0A932LZV3"/>
<dbReference type="Gene3D" id="3.10.20.30">
    <property type="match status" value="1"/>
</dbReference>
<reference evidence="2" key="1">
    <citation type="submission" date="2020-07" db="EMBL/GenBank/DDBJ databases">
        <title>Huge and variable diversity of episymbiotic CPR bacteria and DPANN archaea in groundwater ecosystems.</title>
        <authorList>
            <person name="He C.Y."/>
            <person name="Keren R."/>
            <person name="Whittaker M."/>
            <person name="Farag I.F."/>
            <person name="Doudna J."/>
            <person name="Cate J.H.D."/>
            <person name="Banfield J.F."/>
        </authorList>
    </citation>
    <scope>NUCLEOTIDE SEQUENCE</scope>
    <source>
        <strain evidence="2">NC_groundwater_717_Ag_S-0.2um_59_8</strain>
    </source>
</reference>
<comment type="caution">
    <text evidence="2">The sequence shown here is derived from an EMBL/GenBank/DDBJ whole genome shotgun (WGS) entry which is preliminary data.</text>
</comment>
<protein>
    <submittedName>
        <fullName evidence="2">MoaD/ThiS family protein</fullName>
    </submittedName>
</protein>
<feature type="region of interest" description="Disordered" evidence="1">
    <location>
        <begin position="1"/>
        <end position="23"/>
    </location>
</feature>
<dbReference type="InterPro" id="IPR012675">
    <property type="entry name" value="Beta-grasp_dom_sf"/>
</dbReference>
<evidence type="ECO:0000313" key="3">
    <source>
        <dbReference type="Proteomes" id="UP000741360"/>
    </source>
</evidence>
<dbReference type="PANTHER" id="PTHR38031">
    <property type="entry name" value="SULFUR CARRIER PROTEIN SLR0821-RELATED"/>
    <property type="match status" value="1"/>
</dbReference>
<sequence length="86" mass="9682">MKVYVPTPPRSYTEQKGEVEAEGSTLGELLSGLDRRYPGLRFRIMNEQDGIREHIKVFVNEKPARDLSTTLRPADRIHIICALSGG</sequence>
<dbReference type="EMBL" id="JACPSX010000060">
    <property type="protein sequence ID" value="MBI3014169.1"/>
    <property type="molecule type" value="Genomic_DNA"/>
</dbReference>
<accession>A0A932LZV3</accession>
<dbReference type="InterPro" id="IPR052045">
    <property type="entry name" value="Sulfur_Carrier/Prot_Modifier"/>
</dbReference>
<dbReference type="Proteomes" id="UP000741360">
    <property type="component" value="Unassembled WGS sequence"/>
</dbReference>
<dbReference type="SUPFAM" id="SSF54285">
    <property type="entry name" value="MoaD/ThiS"/>
    <property type="match status" value="1"/>
</dbReference>
<evidence type="ECO:0000313" key="2">
    <source>
        <dbReference type="EMBL" id="MBI3014169.1"/>
    </source>
</evidence>
<proteinExistence type="predicted"/>
<dbReference type="InterPro" id="IPR003749">
    <property type="entry name" value="ThiS/MoaD-like"/>
</dbReference>
<gene>
    <name evidence="2" type="ORF">HYY65_03675</name>
</gene>
<dbReference type="PANTHER" id="PTHR38031:SF1">
    <property type="entry name" value="SULFUR CARRIER PROTEIN CYSO"/>
    <property type="match status" value="1"/>
</dbReference>